<evidence type="ECO:0000313" key="2">
    <source>
        <dbReference type="EMBL" id="SHJ56817.1"/>
    </source>
</evidence>
<evidence type="ECO:0000313" key="3">
    <source>
        <dbReference type="Proteomes" id="UP000184310"/>
    </source>
</evidence>
<dbReference type="AlphaFoldDB" id="A0A1M6KD87"/>
<dbReference type="STRING" id="1121302.SAMN02745163_02162"/>
<dbReference type="Pfam" id="PF05239">
    <property type="entry name" value="PRC"/>
    <property type="match status" value="1"/>
</dbReference>
<dbReference type="PANTHER" id="PTHR40061:SF1">
    <property type="entry name" value="SPORULATION PROTEIN YLMC-RELATED"/>
    <property type="match status" value="1"/>
</dbReference>
<organism evidence="2 3">
    <name type="scientific">Clostridium cavendishii DSM 21758</name>
    <dbReference type="NCBI Taxonomy" id="1121302"/>
    <lineage>
        <taxon>Bacteria</taxon>
        <taxon>Bacillati</taxon>
        <taxon>Bacillota</taxon>
        <taxon>Clostridia</taxon>
        <taxon>Eubacteriales</taxon>
        <taxon>Clostridiaceae</taxon>
        <taxon>Clostridium</taxon>
    </lineage>
</organism>
<gene>
    <name evidence="2" type="ORF">SAMN02745163_02162</name>
</gene>
<protein>
    <submittedName>
        <fullName evidence="2">Sporulation protein, YlmC/YmxH family</fullName>
    </submittedName>
</protein>
<dbReference type="InterPro" id="IPR011033">
    <property type="entry name" value="PRC_barrel-like_sf"/>
</dbReference>
<dbReference type="EMBL" id="FQZB01000009">
    <property type="protein sequence ID" value="SHJ56817.1"/>
    <property type="molecule type" value="Genomic_DNA"/>
</dbReference>
<feature type="domain" description="PRC-barrel" evidence="1">
    <location>
        <begin position="5"/>
        <end position="78"/>
    </location>
</feature>
<dbReference type="PANTHER" id="PTHR40061">
    <property type="entry name" value="SPORULATION PROTEIN YLMC-RELATED"/>
    <property type="match status" value="1"/>
</dbReference>
<evidence type="ECO:0000259" key="1">
    <source>
        <dbReference type="Pfam" id="PF05239"/>
    </source>
</evidence>
<dbReference type="Gene3D" id="2.30.30.240">
    <property type="entry name" value="PRC-barrel domain"/>
    <property type="match status" value="1"/>
</dbReference>
<keyword evidence="3" id="KW-1185">Reference proteome</keyword>
<dbReference type="Proteomes" id="UP000184310">
    <property type="component" value="Unassembled WGS sequence"/>
</dbReference>
<proteinExistence type="predicted"/>
<dbReference type="InterPro" id="IPR014238">
    <property type="entry name" value="Spore_YlmC/YmxH"/>
</dbReference>
<reference evidence="2 3" key="1">
    <citation type="submission" date="2016-11" db="EMBL/GenBank/DDBJ databases">
        <authorList>
            <person name="Jaros S."/>
            <person name="Januszkiewicz K."/>
            <person name="Wedrychowicz H."/>
        </authorList>
    </citation>
    <scope>NUCLEOTIDE SEQUENCE [LARGE SCALE GENOMIC DNA]</scope>
    <source>
        <strain evidence="2 3">DSM 21758</strain>
    </source>
</reference>
<dbReference type="SUPFAM" id="SSF50346">
    <property type="entry name" value="PRC-barrel domain"/>
    <property type="match status" value="1"/>
</dbReference>
<dbReference type="InterPro" id="IPR027275">
    <property type="entry name" value="PRC-brl_dom"/>
</dbReference>
<name>A0A1M6KD87_9CLOT</name>
<dbReference type="NCBIfam" id="TIGR02888">
    <property type="entry name" value="spore_YlmC_YmxH"/>
    <property type="match status" value="1"/>
</dbReference>
<sequence length="86" mass="9997">MELMMYSVNNLKTMEVIDINLGSKLGFVRDIKFDCDENRIVSLIVPVQAQSWFGKMDMLEIMWDEVYKIGVDVILVKTEAKIHEEV</sequence>
<accession>A0A1M6KD87</accession>
<dbReference type="OrthoDB" id="6024937at2"/>
<dbReference type="RefSeq" id="WP_072987059.1">
    <property type="nucleotide sequence ID" value="NZ_FQZB01000009.1"/>
</dbReference>